<accession>A0A6A0H6P5</accession>
<proteinExistence type="predicted"/>
<feature type="domain" description="PWWP" evidence="7">
    <location>
        <begin position="88"/>
        <end position="138"/>
    </location>
</feature>
<keyword evidence="3" id="KW-0862">Zinc</keyword>
<dbReference type="GO" id="GO:0008270">
    <property type="term" value="F:zinc ion binding"/>
    <property type="evidence" value="ECO:0007669"/>
    <property type="project" value="UniProtKB-KW"/>
</dbReference>
<evidence type="ECO:0000256" key="3">
    <source>
        <dbReference type="ARBA" id="ARBA00022833"/>
    </source>
</evidence>
<evidence type="ECO:0000259" key="7">
    <source>
        <dbReference type="PROSITE" id="PS50812"/>
    </source>
</evidence>
<reference evidence="8" key="3">
    <citation type="submission" date="2019-06" db="EMBL/GenBank/DDBJ databases">
        <authorList>
            <person name="Poynton C."/>
            <person name="Hasenbein S."/>
            <person name="Benoit J.B."/>
            <person name="Sepulveda M.S."/>
            <person name="Poelchau M.F."/>
            <person name="Murali S.C."/>
            <person name="Chen S."/>
            <person name="Glastad K.M."/>
            <person name="Werren J.H."/>
            <person name="Vineis J.H."/>
            <person name="Bowen J.L."/>
            <person name="Friedrich M."/>
            <person name="Jones J."/>
            <person name="Robertson H.M."/>
            <person name="Feyereisen R."/>
            <person name="Mechler-Hickson A."/>
            <person name="Mathers N."/>
            <person name="Lee C.E."/>
            <person name="Colbourne J.K."/>
            <person name="Biales A."/>
            <person name="Johnston J.S."/>
            <person name="Wellborn G.A."/>
            <person name="Rosendale A.J."/>
            <person name="Cridge A.G."/>
            <person name="Munoz-Torres M.C."/>
            <person name="Bain P.A."/>
            <person name="Manny A.R."/>
            <person name="Major K.M."/>
            <person name="Lambert F.N."/>
            <person name="Vulpe C.D."/>
            <person name="Tuck P."/>
            <person name="Blalock B.J."/>
            <person name="Lin Y.-Y."/>
            <person name="Smith M.E."/>
            <person name="Ochoa-Acuna H."/>
            <person name="Chen M.-J.M."/>
            <person name="Childers C.P."/>
            <person name="Qu J."/>
            <person name="Dugan S."/>
            <person name="Lee S.L."/>
            <person name="Chao H."/>
            <person name="Dinh H."/>
            <person name="Han Y."/>
            <person name="Doddapaneni H."/>
            <person name="Worley K.C."/>
            <person name="Muzny D.M."/>
            <person name="Gibbs R.A."/>
            <person name="Richards S."/>
        </authorList>
    </citation>
    <scope>NUCLEOTIDE SEQUENCE</scope>
    <source>
        <strain evidence="8">HAZT.00-mixed</strain>
        <tissue evidence="8">Whole organism</tissue>
    </source>
</reference>
<evidence type="ECO:0000256" key="1">
    <source>
        <dbReference type="ARBA" id="ARBA00022723"/>
    </source>
</evidence>
<dbReference type="Proteomes" id="UP000711488">
    <property type="component" value="Unassembled WGS sequence"/>
</dbReference>
<reference evidence="8" key="2">
    <citation type="journal article" date="2018" name="Environ. Sci. Technol.">
        <title>The Toxicogenome of Hyalella azteca: A Model for Sediment Ecotoxicology and Evolutionary Toxicology.</title>
        <authorList>
            <person name="Poynton H.C."/>
            <person name="Hasenbein S."/>
            <person name="Benoit J.B."/>
            <person name="Sepulveda M.S."/>
            <person name="Poelchau M.F."/>
            <person name="Hughes D.S.T."/>
            <person name="Murali S.C."/>
            <person name="Chen S."/>
            <person name="Glastad K.M."/>
            <person name="Goodisman M.A.D."/>
            <person name="Werren J.H."/>
            <person name="Vineis J.H."/>
            <person name="Bowen J.L."/>
            <person name="Friedrich M."/>
            <person name="Jones J."/>
            <person name="Robertson H.M."/>
            <person name="Feyereisen R."/>
            <person name="Mechler-Hickson A."/>
            <person name="Mathers N."/>
            <person name="Lee C.E."/>
            <person name="Colbourne J.K."/>
            <person name="Biales A."/>
            <person name="Johnston J.S."/>
            <person name="Wellborn G.A."/>
            <person name="Rosendale A.J."/>
            <person name="Cridge A.G."/>
            <person name="Munoz-Torres M.C."/>
            <person name="Bain P.A."/>
            <person name="Manny A.R."/>
            <person name="Major K.M."/>
            <person name="Lambert F.N."/>
            <person name="Vulpe C.D."/>
            <person name="Tuck P."/>
            <person name="Blalock B.J."/>
            <person name="Lin Y.Y."/>
            <person name="Smith M.E."/>
            <person name="Ochoa-Acuna H."/>
            <person name="Chen M.M."/>
            <person name="Childers C.P."/>
            <person name="Qu J."/>
            <person name="Dugan S."/>
            <person name="Lee S.L."/>
            <person name="Chao H."/>
            <person name="Dinh H."/>
            <person name="Han Y."/>
            <person name="Doddapaneni H."/>
            <person name="Worley K.C."/>
            <person name="Muzny D.M."/>
            <person name="Gibbs R.A."/>
            <person name="Richards S."/>
        </authorList>
    </citation>
    <scope>NUCLEOTIDE SEQUENCE</scope>
    <source>
        <strain evidence="8">HAZT.00-mixed</strain>
        <tissue evidence="8">Whole organism</tissue>
    </source>
</reference>
<dbReference type="GO" id="GO:0003714">
    <property type="term" value="F:transcription corepressor activity"/>
    <property type="evidence" value="ECO:0007669"/>
    <property type="project" value="TreeGrafter"/>
</dbReference>
<dbReference type="InterPro" id="IPR000313">
    <property type="entry name" value="PWWP_dom"/>
</dbReference>
<dbReference type="GO" id="GO:0005634">
    <property type="term" value="C:nucleus"/>
    <property type="evidence" value="ECO:0007669"/>
    <property type="project" value="TreeGrafter"/>
</dbReference>
<dbReference type="PANTHER" id="PTHR46453">
    <property type="entry name" value="PROTEIN KINASE C-BINDING PROTEIN 1"/>
    <property type="match status" value="1"/>
</dbReference>
<dbReference type="Gene3D" id="1.20.920.10">
    <property type="entry name" value="Bromodomain-like"/>
    <property type="match status" value="1"/>
</dbReference>
<gene>
    <name evidence="8" type="ORF">HAZT_HAZT004159</name>
</gene>
<evidence type="ECO:0000313" key="8">
    <source>
        <dbReference type="EMBL" id="KAA0199576.1"/>
    </source>
</evidence>
<dbReference type="PROSITE" id="PS50014">
    <property type="entry name" value="BROMODOMAIN_2"/>
    <property type="match status" value="1"/>
</dbReference>
<dbReference type="SUPFAM" id="SSF47370">
    <property type="entry name" value="Bromodomain"/>
    <property type="match status" value="1"/>
</dbReference>
<dbReference type="GO" id="GO:0005737">
    <property type="term" value="C:cytoplasm"/>
    <property type="evidence" value="ECO:0007669"/>
    <property type="project" value="TreeGrafter"/>
</dbReference>
<keyword evidence="4 5" id="KW-0103">Bromodomain</keyword>
<protein>
    <recommendedName>
        <fullName evidence="9">PWWP domain-containing protein</fullName>
    </recommendedName>
</protein>
<dbReference type="EMBL" id="JQDR03006845">
    <property type="protein sequence ID" value="KAA0199576.1"/>
    <property type="molecule type" value="Genomic_DNA"/>
</dbReference>
<evidence type="ECO:0000256" key="5">
    <source>
        <dbReference type="PROSITE-ProRule" id="PRU00035"/>
    </source>
</evidence>
<feature type="non-terminal residue" evidence="8">
    <location>
        <position position="162"/>
    </location>
</feature>
<evidence type="ECO:0008006" key="9">
    <source>
        <dbReference type="Google" id="ProtNLM"/>
    </source>
</evidence>
<dbReference type="InterPro" id="IPR001487">
    <property type="entry name" value="Bromodomain"/>
</dbReference>
<evidence type="ECO:0000256" key="4">
    <source>
        <dbReference type="ARBA" id="ARBA00023117"/>
    </source>
</evidence>
<dbReference type="Pfam" id="PF00439">
    <property type="entry name" value="Bromodomain"/>
    <property type="match status" value="1"/>
</dbReference>
<feature type="domain" description="Bromo" evidence="6">
    <location>
        <begin position="1"/>
        <end position="66"/>
    </location>
</feature>
<dbReference type="PRINTS" id="PR00503">
    <property type="entry name" value="BROMODOMAIN"/>
</dbReference>
<dbReference type="PANTHER" id="PTHR46453:SF5">
    <property type="entry name" value="PROTEIN KINASE C-BINDING PROTEIN 1 ISOFORM X1"/>
    <property type="match status" value="1"/>
</dbReference>
<comment type="caution">
    <text evidence="8">The sequence shown here is derived from an EMBL/GenBank/DDBJ whole genome shotgun (WGS) entry which is preliminary data.</text>
</comment>
<dbReference type="CDD" id="cd20160">
    <property type="entry name" value="PWWP_PRKCBP1"/>
    <property type="match status" value="1"/>
</dbReference>
<keyword evidence="2" id="KW-0863">Zinc-finger</keyword>
<dbReference type="Pfam" id="PF00855">
    <property type="entry name" value="PWWP"/>
    <property type="match status" value="1"/>
</dbReference>
<dbReference type="SUPFAM" id="SSF63748">
    <property type="entry name" value="Tudor/PWWP/MBT"/>
    <property type="match status" value="1"/>
</dbReference>
<evidence type="ECO:0000259" key="6">
    <source>
        <dbReference type="PROSITE" id="PS50014"/>
    </source>
</evidence>
<dbReference type="Gene3D" id="2.30.30.140">
    <property type="match status" value="1"/>
</dbReference>
<dbReference type="SMART" id="SM00293">
    <property type="entry name" value="PWWP"/>
    <property type="match status" value="1"/>
</dbReference>
<keyword evidence="1" id="KW-0479">Metal-binding</keyword>
<organism evidence="8">
    <name type="scientific">Hyalella azteca</name>
    <name type="common">Amphipod</name>
    <dbReference type="NCBI Taxonomy" id="294128"/>
    <lineage>
        <taxon>Eukaryota</taxon>
        <taxon>Metazoa</taxon>
        <taxon>Ecdysozoa</taxon>
        <taxon>Arthropoda</taxon>
        <taxon>Crustacea</taxon>
        <taxon>Multicrustacea</taxon>
        <taxon>Malacostraca</taxon>
        <taxon>Eumalacostraca</taxon>
        <taxon>Peracarida</taxon>
        <taxon>Amphipoda</taxon>
        <taxon>Senticaudata</taxon>
        <taxon>Talitrida</taxon>
        <taxon>Talitroidea</taxon>
        <taxon>Hyalellidae</taxon>
        <taxon>Hyalella</taxon>
    </lineage>
</organism>
<evidence type="ECO:0000256" key="2">
    <source>
        <dbReference type="ARBA" id="ARBA00022771"/>
    </source>
</evidence>
<dbReference type="AlphaFoldDB" id="A0A6A0H6P5"/>
<dbReference type="InterPro" id="IPR036427">
    <property type="entry name" value="Bromodomain-like_sf"/>
</dbReference>
<dbReference type="PROSITE" id="PS50812">
    <property type="entry name" value="PWWP"/>
    <property type="match status" value="1"/>
</dbReference>
<name>A0A6A0H6P5_HYAAZ</name>
<reference evidence="8" key="1">
    <citation type="submission" date="2014-08" db="EMBL/GenBank/DDBJ databases">
        <authorList>
            <person name="Murali S."/>
            <person name="Richards S."/>
            <person name="Bandaranaike D."/>
            <person name="Bellair M."/>
            <person name="Blankenburg K."/>
            <person name="Chao H."/>
            <person name="Dinh H."/>
            <person name="Doddapaneni H."/>
            <person name="Dugan-Rocha S."/>
            <person name="Elkadiri S."/>
            <person name="Gnanaolivu R."/>
            <person name="Hughes D."/>
            <person name="Lee S."/>
            <person name="Li M."/>
            <person name="Ming W."/>
            <person name="Munidasa M."/>
            <person name="Muniz J."/>
            <person name="Nguyen L."/>
            <person name="Osuji N."/>
            <person name="Pu L.-L."/>
            <person name="Puazo M."/>
            <person name="Skinner E."/>
            <person name="Qu C."/>
            <person name="Quiroz J."/>
            <person name="Raj R."/>
            <person name="Weissenberger G."/>
            <person name="Xin Y."/>
            <person name="Zou X."/>
            <person name="Han Y."/>
            <person name="Worley K."/>
            <person name="Muzny D."/>
            <person name="Gibbs R."/>
        </authorList>
    </citation>
    <scope>NUCLEOTIDE SEQUENCE</scope>
    <source>
        <strain evidence="8">HAZT.00-mixed</strain>
        <tissue evidence="8">Whole organism</tissue>
    </source>
</reference>
<sequence>MEPFTKPVDVVQFPTYHEVVLHPVDFTTLEANINNRVYGSTEAFVADVGWILHNSVIFNGENPGAGCERPRTWELGARDREPGSWRLAHPLVWARLKGFPYWPAKAVKWHNSSVDVRFFGRHDKAWVSAKDCYLLSEKMPVALKGRNKTLESCMTEVRSGGP</sequence>